<reference evidence="1" key="1">
    <citation type="journal article" date="2016" name="Ticks Tick Borne Dis.">
        <title>De novo assembly and annotation of the salivary gland transcriptome of Rhipicephalus appendiculatus male and female ticks during blood feeding.</title>
        <authorList>
            <person name="de Castro M.H."/>
            <person name="de Klerk D."/>
            <person name="Pienaar R."/>
            <person name="Latif A.A."/>
            <person name="Rees D.J."/>
            <person name="Mans B.J."/>
        </authorList>
    </citation>
    <scope>NUCLEOTIDE SEQUENCE</scope>
    <source>
        <tissue evidence="1">Salivary glands</tissue>
    </source>
</reference>
<proteinExistence type="predicted"/>
<organism evidence="1">
    <name type="scientific">Rhipicephalus appendiculatus</name>
    <name type="common">Brown ear tick</name>
    <dbReference type="NCBI Taxonomy" id="34631"/>
    <lineage>
        <taxon>Eukaryota</taxon>
        <taxon>Metazoa</taxon>
        <taxon>Ecdysozoa</taxon>
        <taxon>Arthropoda</taxon>
        <taxon>Chelicerata</taxon>
        <taxon>Arachnida</taxon>
        <taxon>Acari</taxon>
        <taxon>Parasitiformes</taxon>
        <taxon>Ixodida</taxon>
        <taxon>Ixodoidea</taxon>
        <taxon>Ixodidae</taxon>
        <taxon>Rhipicephalinae</taxon>
        <taxon>Rhipicephalus</taxon>
        <taxon>Rhipicephalus</taxon>
    </lineage>
</organism>
<dbReference type="AlphaFoldDB" id="A0A131YW82"/>
<sequence>MSRMKLVEKRSSTFILFVLIVLSKCEYIYSWVNEVPDIRKFYVQNEKIWTIISTMWPPKYCQVDVVYTTSQKYAFFNRSYTLKGTRYQEYLLGMFTEIPVPFTKLGTFNAMRIAPRKGTSYISEDQLLYQTDNYTCGVFNVTMLPRTQNYYYDVRVKESALNHSHSSCAAVFRDLTYFEQNTTLFNDSCLHKG</sequence>
<evidence type="ECO:0000313" key="1">
    <source>
        <dbReference type="EMBL" id="JAP82171.1"/>
    </source>
</evidence>
<protein>
    <submittedName>
        <fullName evidence="1">Lipocalin</fullName>
    </submittedName>
</protein>
<dbReference type="EMBL" id="GEDV01006386">
    <property type="protein sequence ID" value="JAP82171.1"/>
    <property type="molecule type" value="Transcribed_RNA"/>
</dbReference>
<name>A0A131YW82_RHIAP</name>
<accession>A0A131YW82</accession>